<evidence type="ECO:0000256" key="1">
    <source>
        <dbReference type="SAM" id="MobiDB-lite"/>
    </source>
</evidence>
<sequence>MTDATDTARLLPPPTPEGKRCLVVGDGTGYVSRMADNLEETQLGLAAELIDESRRILGARRWTPGEIHLLAVELTDALAQVHHVAKCRGPRRS</sequence>
<evidence type="ECO:0000313" key="2">
    <source>
        <dbReference type="EMBL" id="WXK77071.1"/>
    </source>
</evidence>
<feature type="region of interest" description="Disordered" evidence="1">
    <location>
        <begin position="1"/>
        <end position="22"/>
    </location>
</feature>
<proteinExistence type="predicted"/>
<keyword evidence="3" id="KW-1185">Reference proteome</keyword>
<accession>A0ABZ2QNU5</accession>
<dbReference type="EMBL" id="CP147982">
    <property type="protein sequence ID" value="WXK77071.1"/>
    <property type="molecule type" value="Genomic_DNA"/>
</dbReference>
<name>A0ABZ2QNU5_9ACTN</name>
<dbReference type="Proteomes" id="UP001626628">
    <property type="component" value="Chromosome"/>
</dbReference>
<dbReference type="RefSeq" id="WP_407286489.1">
    <property type="nucleotide sequence ID" value="NZ_CP147982.1"/>
</dbReference>
<organism evidence="2 3">
    <name type="scientific">Streptomyces sirii</name>
    <dbReference type="NCBI Taxonomy" id="3127701"/>
    <lineage>
        <taxon>Bacteria</taxon>
        <taxon>Bacillati</taxon>
        <taxon>Actinomycetota</taxon>
        <taxon>Actinomycetes</taxon>
        <taxon>Kitasatosporales</taxon>
        <taxon>Streptomycetaceae</taxon>
        <taxon>Streptomyces</taxon>
    </lineage>
</organism>
<protein>
    <submittedName>
        <fullName evidence="2">Uncharacterized protein</fullName>
    </submittedName>
</protein>
<evidence type="ECO:0000313" key="3">
    <source>
        <dbReference type="Proteomes" id="UP001626628"/>
    </source>
</evidence>
<gene>
    <name evidence="2" type="ORF">WAB15_14275</name>
</gene>
<reference evidence="2 3" key="1">
    <citation type="submission" date="2024-03" db="EMBL/GenBank/DDBJ databases">
        <title>The complete genome of Streptomyces sirii sp.nov.</title>
        <authorList>
            <person name="Zakalyukina Y.V."/>
            <person name="Belik A.R."/>
            <person name="Biryukov M.V."/>
            <person name="Baturina O.A."/>
            <person name="Kabilov M.R."/>
        </authorList>
    </citation>
    <scope>NUCLEOTIDE SEQUENCE [LARGE SCALE GENOMIC DNA]</scope>
    <source>
        <strain evidence="2 3">BP-8</strain>
    </source>
</reference>